<keyword evidence="2 5" id="KW-0812">Transmembrane</keyword>
<comment type="subcellular location">
    <subcellularLocation>
        <location evidence="1">Membrane</location>
        <topology evidence="1">Multi-pass membrane protein</topology>
    </subcellularLocation>
</comment>
<dbReference type="InterPro" id="IPR036640">
    <property type="entry name" value="ABC1_TM_sf"/>
</dbReference>
<dbReference type="Gene3D" id="3.40.50.300">
    <property type="entry name" value="P-loop containing nucleotide triphosphate hydrolases"/>
    <property type="match status" value="2"/>
</dbReference>
<evidence type="ECO:0000256" key="4">
    <source>
        <dbReference type="ARBA" id="ARBA00023136"/>
    </source>
</evidence>
<organism evidence="7 8">
    <name type="scientific">Oryza meyeriana var. granulata</name>
    <dbReference type="NCBI Taxonomy" id="110450"/>
    <lineage>
        <taxon>Eukaryota</taxon>
        <taxon>Viridiplantae</taxon>
        <taxon>Streptophyta</taxon>
        <taxon>Embryophyta</taxon>
        <taxon>Tracheophyta</taxon>
        <taxon>Spermatophyta</taxon>
        <taxon>Magnoliopsida</taxon>
        <taxon>Liliopsida</taxon>
        <taxon>Poales</taxon>
        <taxon>Poaceae</taxon>
        <taxon>BOP clade</taxon>
        <taxon>Oryzoideae</taxon>
        <taxon>Oryzeae</taxon>
        <taxon>Oryzinae</taxon>
        <taxon>Oryza</taxon>
        <taxon>Oryza meyeriana</taxon>
    </lineage>
</organism>
<dbReference type="InterPro" id="IPR027417">
    <property type="entry name" value="P-loop_NTPase"/>
</dbReference>
<dbReference type="InterPro" id="IPR011527">
    <property type="entry name" value="ABC1_TM_dom"/>
</dbReference>
<evidence type="ECO:0000259" key="6">
    <source>
        <dbReference type="PROSITE" id="PS50929"/>
    </source>
</evidence>
<evidence type="ECO:0000256" key="3">
    <source>
        <dbReference type="ARBA" id="ARBA00022989"/>
    </source>
</evidence>
<accession>A0A6G1EPJ6</accession>
<feature type="transmembrane region" description="Helical" evidence="5">
    <location>
        <begin position="270"/>
        <end position="288"/>
    </location>
</feature>
<dbReference type="Gene3D" id="1.20.1560.10">
    <property type="entry name" value="ABC transporter type 1, transmembrane domain"/>
    <property type="match status" value="2"/>
</dbReference>
<reference evidence="7 8" key="1">
    <citation type="submission" date="2019-11" db="EMBL/GenBank/DDBJ databases">
        <title>Whole genome sequence of Oryza granulata.</title>
        <authorList>
            <person name="Li W."/>
        </authorList>
    </citation>
    <scope>NUCLEOTIDE SEQUENCE [LARGE SCALE GENOMIC DNA]</scope>
    <source>
        <strain evidence="8">cv. Menghai</strain>
        <tissue evidence="7">Leaf</tissue>
    </source>
</reference>
<dbReference type="AlphaFoldDB" id="A0A6G1EPJ6"/>
<dbReference type="GO" id="GO:0005743">
    <property type="term" value="C:mitochondrial inner membrane"/>
    <property type="evidence" value="ECO:0007669"/>
    <property type="project" value="TreeGrafter"/>
</dbReference>
<feature type="domain" description="ABC transmembrane type-1" evidence="6">
    <location>
        <begin position="230"/>
        <end position="442"/>
    </location>
</feature>
<dbReference type="SUPFAM" id="SSF90123">
    <property type="entry name" value="ABC transporter transmembrane region"/>
    <property type="match status" value="1"/>
</dbReference>
<dbReference type="OrthoDB" id="6500128at2759"/>
<dbReference type="EMBL" id="SPHZ02000003">
    <property type="protein sequence ID" value="KAF0926537.1"/>
    <property type="molecule type" value="Genomic_DNA"/>
</dbReference>
<dbReference type="InterPro" id="IPR039421">
    <property type="entry name" value="Type_1_exporter"/>
</dbReference>
<dbReference type="SUPFAM" id="SSF52540">
    <property type="entry name" value="P-loop containing nucleoside triphosphate hydrolases"/>
    <property type="match status" value="1"/>
</dbReference>
<feature type="transmembrane region" description="Helical" evidence="5">
    <location>
        <begin position="226"/>
        <end position="250"/>
    </location>
</feature>
<evidence type="ECO:0000313" key="7">
    <source>
        <dbReference type="EMBL" id="KAF0926537.1"/>
    </source>
</evidence>
<evidence type="ECO:0000256" key="5">
    <source>
        <dbReference type="SAM" id="Phobius"/>
    </source>
</evidence>
<keyword evidence="8" id="KW-1185">Reference proteome</keyword>
<evidence type="ECO:0000256" key="2">
    <source>
        <dbReference type="ARBA" id="ARBA00022692"/>
    </source>
</evidence>
<dbReference type="PANTHER" id="PTHR43394">
    <property type="entry name" value="ATP-DEPENDENT PERMEASE MDL1, MITOCHONDRIAL"/>
    <property type="match status" value="1"/>
</dbReference>
<dbReference type="GO" id="GO:0005524">
    <property type="term" value="F:ATP binding"/>
    <property type="evidence" value="ECO:0007669"/>
    <property type="project" value="InterPro"/>
</dbReference>
<evidence type="ECO:0000256" key="1">
    <source>
        <dbReference type="ARBA" id="ARBA00004141"/>
    </source>
</evidence>
<dbReference type="PROSITE" id="PS50929">
    <property type="entry name" value="ABC_TM1F"/>
    <property type="match status" value="1"/>
</dbReference>
<dbReference type="GO" id="GO:0015421">
    <property type="term" value="F:ABC-type oligopeptide transporter activity"/>
    <property type="evidence" value="ECO:0007669"/>
    <property type="project" value="TreeGrafter"/>
</dbReference>
<name>A0A6G1EPJ6_9ORYZ</name>
<dbReference type="Pfam" id="PF00664">
    <property type="entry name" value="ABC_membrane"/>
    <property type="match status" value="1"/>
</dbReference>
<keyword evidence="4 5" id="KW-0472">Membrane</keyword>
<dbReference type="CDD" id="cd18578">
    <property type="entry name" value="ABC_6TM_Pgp_ABCB1_D2_like"/>
    <property type="match status" value="1"/>
</dbReference>
<dbReference type="PANTHER" id="PTHR43394:SF18">
    <property type="entry name" value="ABC TRANSPORTER B FAMILY MEMBER 11-LIKE"/>
    <property type="match status" value="1"/>
</dbReference>
<proteinExistence type="predicted"/>
<evidence type="ECO:0000313" key="8">
    <source>
        <dbReference type="Proteomes" id="UP000479710"/>
    </source>
</evidence>
<dbReference type="Proteomes" id="UP000479710">
    <property type="component" value="Unassembled WGS sequence"/>
</dbReference>
<sequence length="541" mass="59158">MAATELANAAKFIGNLPNAWTQWSVSMELSYLEGKNKELQSQEQSLKNPKILLLDEATSALDLESERVVQEALNRVMQDKTTIVVAHRLSTIKDADIISVVQHGRVVEQGTHTELLKDPNGAYSQLIQLQGVTEEVDKFDVENRRSISTVRSAMSISKSKNCNASFKGSLSRETSFGSTSVHLITGAGMIVPESMHTEVPSKVLDNTEEDKRVPLRRLISLNEPEIPVLLLGIGAAVVAGVLFPMLGLLISSSIKSLYEPPHQLRKDARFWTLMYVAAGVASLIALPVENFLFGVAGGKLVERICSLSFKRIVHQEISWFDNPSNASETIGARLSVDASNIWRLVGDSLPLIVRSSVTVLAGFTIAMVANWRLALVATVVLPFGRLQGFFQIKFLKGISADAKVKYEEATQVAHDAVSSIWTVASFCAEHRIMKTYYKKCEAPVFFALLMATIGDSQTSAMGLDSAEAKASASSIFALIDSESKIDLSSDDGMVLDDVAGELELHHICFSYPSRPDIQIFRDLSLRIPSGKMVALVGESLW</sequence>
<comment type="caution">
    <text evidence="7">The sequence shown here is derived from an EMBL/GenBank/DDBJ whole genome shotgun (WGS) entry which is preliminary data.</text>
</comment>
<gene>
    <name evidence="7" type="ORF">E2562_026025</name>
</gene>
<protein>
    <recommendedName>
        <fullName evidence="6">ABC transmembrane type-1 domain-containing protein</fullName>
    </recommendedName>
</protein>
<dbReference type="GO" id="GO:0090374">
    <property type="term" value="P:oligopeptide export from mitochondrion"/>
    <property type="evidence" value="ECO:0007669"/>
    <property type="project" value="TreeGrafter"/>
</dbReference>
<keyword evidence="3 5" id="KW-1133">Transmembrane helix</keyword>